<evidence type="ECO:0000256" key="1">
    <source>
        <dbReference type="ARBA" id="ARBA00001941"/>
    </source>
</evidence>
<dbReference type="PANTHER" id="PTHR46471:SF2">
    <property type="entry name" value="CHITIN DEACETYLASE-RELATED"/>
    <property type="match status" value="1"/>
</dbReference>
<dbReference type="Gene3D" id="3.20.20.370">
    <property type="entry name" value="Glycoside hydrolase/deacetylase"/>
    <property type="match status" value="1"/>
</dbReference>
<keyword evidence="8" id="KW-1015">Disulfide bond</keyword>
<dbReference type="HOGENOM" id="CLU_021264_11_3_1"/>
<organism evidence="12 13">
    <name type="scientific">Phaeoacremonium minimum (strain UCR-PA7)</name>
    <name type="common">Esca disease fungus</name>
    <name type="synonym">Togninia minima</name>
    <dbReference type="NCBI Taxonomy" id="1286976"/>
    <lineage>
        <taxon>Eukaryota</taxon>
        <taxon>Fungi</taxon>
        <taxon>Dikarya</taxon>
        <taxon>Ascomycota</taxon>
        <taxon>Pezizomycotina</taxon>
        <taxon>Sordariomycetes</taxon>
        <taxon>Sordariomycetidae</taxon>
        <taxon>Togniniales</taxon>
        <taxon>Togniniaceae</taxon>
        <taxon>Phaeoacremonium</taxon>
    </lineage>
</organism>
<dbReference type="GO" id="GO:0008061">
    <property type="term" value="F:chitin binding"/>
    <property type="evidence" value="ECO:0007669"/>
    <property type="project" value="UniProtKB-UniRule"/>
</dbReference>
<dbReference type="InterPro" id="IPR036861">
    <property type="entry name" value="Endochitinase-like_sf"/>
</dbReference>
<keyword evidence="6" id="KW-0119">Carbohydrate metabolism</keyword>
<dbReference type="GO" id="GO:0016810">
    <property type="term" value="F:hydrolase activity, acting on carbon-nitrogen (but not peptide) bonds"/>
    <property type="evidence" value="ECO:0007669"/>
    <property type="project" value="InterPro"/>
</dbReference>
<feature type="disulfide bond" evidence="8">
    <location>
        <begin position="420"/>
        <end position="434"/>
    </location>
</feature>
<dbReference type="Proteomes" id="UP000014074">
    <property type="component" value="Unassembled WGS sequence"/>
</dbReference>
<dbReference type="GO" id="GO:0046872">
    <property type="term" value="F:metal ion binding"/>
    <property type="evidence" value="ECO:0007669"/>
    <property type="project" value="UniProtKB-KW"/>
</dbReference>
<dbReference type="eggNOG" id="ENOG502QRIP">
    <property type="taxonomic scope" value="Eukaryota"/>
</dbReference>
<name>R8BMZ3_PHAM7</name>
<dbReference type="InterPro" id="IPR001002">
    <property type="entry name" value="Chitin-bd_1"/>
</dbReference>
<evidence type="ECO:0000256" key="8">
    <source>
        <dbReference type="PROSITE-ProRule" id="PRU00261"/>
    </source>
</evidence>
<dbReference type="GO" id="GO:0005975">
    <property type="term" value="P:carbohydrate metabolic process"/>
    <property type="evidence" value="ECO:0007669"/>
    <property type="project" value="InterPro"/>
</dbReference>
<keyword evidence="4 9" id="KW-0732">Signal</keyword>
<evidence type="ECO:0000313" key="12">
    <source>
        <dbReference type="EMBL" id="EOO00650.1"/>
    </source>
</evidence>
<dbReference type="SUPFAM" id="SSF57016">
    <property type="entry name" value="Plant lectins/antimicrobial peptides"/>
    <property type="match status" value="2"/>
</dbReference>
<evidence type="ECO:0000256" key="9">
    <source>
        <dbReference type="SAM" id="SignalP"/>
    </source>
</evidence>
<accession>R8BMZ3</accession>
<comment type="cofactor">
    <cofactor evidence="1">
        <name>Co(2+)</name>
        <dbReference type="ChEBI" id="CHEBI:48828"/>
    </cofactor>
</comment>
<feature type="chain" id="PRO_5004462922" evidence="9">
    <location>
        <begin position="20"/>
        <end position="482"/>
    </location>
</feature>
<dbReference type="OrthoDB" id="407355at2759"/>
<evidence type="ECO:0000256" key="3">
    <source>
        <dbReference type="ARBA" id="ARBA00022723"/>
    </source>
</evidence>
<feature type="domain" description="Chitin-binding type-1" evidence="10">
    <location>
        <begin position="403"/>
        <end position="447"/>
    </location>
</feature>
<dbReference type="CDD" id="cd11618">
    <property type="entry name" value="ChtBD1_1"/>
    <property type="match status" value="2"/>
</dbReference>
<keyword evidence="5" id="KW-0378">Hydrolase</keyword>
<feature type="domain" description="Chitin-binding type-1" evidence="10">
    <location>
        <begin position="354"/>
        <end position="398"/>
    </location>
</feature>
<reference evidence="13" key="1">
    <citation type="journal article" date="2013" name="Genome Announc.">
        <title>Draft genome sequence of the ascomycete Phaeoacremonium aleophilum strain UCR-PA7, a causal agent of the esca disease complex in grapevines.</title>
        <authorList>
            <person name="Blanco-Ulate B."/>
            <person name="Rolshausen P."/>
            <person name="Cantu D."/>
        </authorList>
    </citation>
    <scope>NUCLEOTIDE SEQUENCE [LARGE SCALE GENOMIC DNA]</scope>
    <source>
        <strain evidence="13">UCR-PA7</strain>
    </source>
</reference>
<dbReference type="GeneID" id="19324245"/>
<dbReference type="PROSITE" id="PS50941">
    <property type="entry name" value="CHIT_BIND_I_2"/>
    <property type="match status" value="2"/>
</dbReference>
<evidence type="ECO:0000313" key="13">
    <source>
        <dbReference type="Proteomes" id="UP000014074"/>
    </source>
</evidence>
<evidence type="ECO:0000256" key="6">
    <source>
        <dbReference type="ARBA" id="ARBA00023277"/>
    </source>
</evidence>
<dbReference type="KEGG" id="tmn:UCRPA7_3855"/>
<feature type="disulfide bond" evidence="8">
    <location>
        <begin position="406"/>
        <end position="421"/>
    </location>
</feature>
<dbReference type="PROSITE" id="PS51677">
    <property type="entry name" value="NODB"/>
    <property type="match status" value="1"/>
</dbReference>
<keyword evidence="7" id="KW-0170">Cobalt</keyword>
<keyword evidence="2 8" id="KW-0147">Chitin-binding</keyword>
<evidence type="ECO:0000256" key="7">
    <source>
        <dbReference type="ARBA" id="ARBA00023285"/>
    </source>
</evidence>
<feature type="domain" description="NodB homology" evidence="11">
    <location>
        <begin position="100"/>
        <end position="295"/>
    </location>
</feature>
<feature type="signal peptide" evidence="9">
    <location>
        <begin position="1"/>
        <end position="19"/>
    </location>
</feature>
<evidence type="ECO:0000259" key="10">
    <source>
        <dbReference type="PROSITE" id="PS50941"/>
    </source>
</evidence>
<dbReference type="Gene3D" id="3.30.60.10">
    <property type="entry name" value="Endochitinase-like"/>
    <property type="match status" value="2"/>
</dbReference>
<evidence type="ECO:0000256" key="4">
    <source>
        <dbReference type="ARBA" id="ARBA00022729"/>
    </source>
</evidence>
<proteinExistence type="predicted"/>
<dbReference type="AlphaFoldDB" id="R8BMZ3"/>
<dbReference type="InterPro" id="IPR011330">
    <property type="entry name" value="Glyco_hydro/deAcase_b/a-brl"/>
</dbReference>
<dbReference type="PANTHER" id="PTHR46471">
    <property type="entry name" value="CHITIN DEACETYLASE"/>
    <property type="match status" value="1"/>
</dbReference>
<evidence type="ECO:0000256" key="2">
    <source>
        <dbReference type="ARBA" id="ARBA00022669"/>
    </source>
</evidence>
<protein>
    <submittedName>
        <fullName evidence="12">Putative chitin binding protein</fullName>
    </submittedName>
</protein>
<dbReference type="EMBL" id="KB933063">
    <property type="protein sequence ID" value="EOO00650.1"/>
    <property type="molecule type" value="Genomic_DNA"/>
</dbReference>
<gene>
    <name evidence="12" type="ORF">UCRPA7_3855</name>
</gene>
<evidence type="ECO:0000256" key="5">
    <source>
        <dbReference type="ARBA" id="ARBA00022801"/>
    </source>
</evidence>
<evidence type="ECO:0000259" key="11">
    <source>
        <dbReference type="PROSITE" id="PS51677"/>
    </source>
</evidence>
<dbReference type="Pfam" id="PF01522">
    <property type="entry name" value="Polysacc_deac_1"/>
    <property type="match status" value="1"/>
</dbReference>
<dbReference type="CDD" id="cd10951">
    <property type="entry name" value="CE4_ClCDA_like"/>
    <property type="match status" value="1"/>
</dbReference>
<dbReference type="SMART" id="SM00270">
    <property type="entry name" value="ChtBD1"/>
    <property type="match status" value="2"/>
</dbReference>
<sequence length="482" mass="51209">MRWSSVLIAACCGVAAAHGDHSLPNVVGRRKLPAELKFRRPHVQRTAAAAAAAAARVPVEDNGPLDKRQVGGKDGRCGSRTKLGKVPYGGLGIYDCTNEGDIALTFDDGPYEYTGDLLDKLAAYGAKATFFITGNNIGKGMINDPDLPWAGFIKRMTEEGHQVASHTWSHQNASQLTTAQLQAQMVYNEIALNDILGFFPTYMRPPFSICEKACQTILAALGYHIIYFDLDTEGYLHDDPTEIQTSKDIWDDAMANANSDTDSFLQIEHDIHYQTVYNLTDYILTSLFQNGFRSVTVGECLGDPLANWYRAGSGKIPTVSAVVARAEADVSPTLGSGPVATTSPASTGDIITTTGECGNGITCQGSRFGNCCSQYGWCGSSADHCSLGCQSDWGTCPTPPSLDGSCGNGITCLGSTFGDCCSQNGWCGSTADYCGDGCNIAWGTCAAAKPPTPTTTSVQPSATVGLRPAYGTCNEGDEEDYE</sequence>
<dbReference type="RefSeq" id="XP_007914625.1">
    <property type="nucleotide sequence ID" value="XM_007916434.1"/>
</dbReference>
<keyword evidence="3" id="KW-0479">Metal-binding</keyword>
<dbReference type="InterPro" id="IPR002509">
    <property type="entry name" value="NODB_dom"/>
</dbReference>
<feature type="disulfide bond" evidence="8">
    <location>
        <begin position="371"/>
        <end position="385"/>
    </location>
</feature>
<comment type="caution">
    <text evidence="8">Lacks conserved residue(s) required for the propagation of feature annotation.</text>
</comment>
<dbReference type="SUPFAM" id="SSF88713">
    <property type="entry name" value="Glycoside hydrolase/deacetylase"/>
    <property type="match status" value="1"/>
</dbReference>
<keyword evidence="13" id="KW-1185">Reference proteome</keyword>
<feature type="disulfide bond" evidence="8">
    <location>
        <begin position="357"/>
        <end position="372"/>
    </location>
</feature>